<sequence>MDFEELSFKLKPLFEDEFASRISKDPSLVTHAVASLSDLAVRLREPRNRDILRESGILQQLLNLLSQVLDGSYSSSSVMQVGGEIVRCLANCLADNDHNRTFFMSHIFTPTATLREQFRSIFKFKDQEGAQVDVDVKFYLTALVKNLCLGNEEYTRKCSSEFTGVLFEVLEHKHENSERGIELVIMTADLLSDFVESSHQSVAVGQLAQLAKLLNETAPKAGFVVNPNEEEEDEDEDAYGELVQLLSDIIEKVVSRNEVLDFSNESVTHQLQARLLEALSTLEVKESLENKLIILRRLVSIIGHVSASRSNSNLQDRQLCYKVLTTDYKSYAVAAALIVLSNSVSSRDAANDVSRQITLSSLIRRCQAFQDPMQFQGLLDLLKKLINLSNAHELTDADLSLLYLELKTCHDQCQYFQSLSPLLDSLLIKLAAVLPGTVLRGALDQNENFKTVICERGGTAACLLVDKLAVQKRQEDEDILSKLWNSIFQFKDTSTTNPGELSSSFFFQLMKTLGIYLRSRDVNLPNSLFVSHCNQISQLLHAVEPLKGKQDSASLSIHNNARFVAGMTINILKDKVLTTEEIQLRDSATKLLVPES</sequence>
<organism evidence="1 2">
    <name type="scientific">Lachancea dasiensis</name>
    <dbReference type="NCBI Taxonomy" id="1072105"/>
    <lineage>
        <taxon>Eukaryota</taxon>
        <taxon>Fungi</taxon>
        <taxon>Dikarya</taxon>
        <taxon>Ascomycota</taxon>
        <taxon>Saccharomycotina</taxon>
        <taxon>Saccharomycetes</taxon>
        <taxon>Saccharomycetales</taxon>
        <taxon>Saccharomycetaceae</taxon>
        <taxon>Lachancea</taxon>
    </lineage>
</organism>
<evidence type="ECO:0000313" key="2">
    <source>
        <dbReference type="Proteomes" id="UP000190274"/>
    </source>
</evidence>
<dbReference type="PANTHER" id="PTHR10957">
    <property type="entry name" value="RAP1 GTPASE-GDP DISSOCIATION STIMULATOR 1"/>
    <property type="match status" value="1"/>
</dbReference>
<protein>
    <submittedName>
        <fullName evidence="1">LADA_0C06634g1_1</fullName>
    </submittedName>
</protein>
<dbReference type="InterPro" id="IPR011989">
    <property type="entry name" value="ARM-like"/>
</dbReference>
<dbReference type="GO" id="GO:0007266">
    <property type="term" value="P:Rho protein signal transduction"/>
    <property type="evidence" value="ECO:0007669"/>
    <property type="project" value="EnsemblFungi"/>
</dbReference>
<dbReference type="Gene3D" id="1.25.10.10">
    <property type="entry name" value="Leucine-rich Repeat Variant"/>
    <property type="match status" value="1"/>
</dbReference>
<keyword evidence="2" id="KW-1185">Reference proteome</keyword>
<dbReference type="GO" id="GO:0005085">
    <property type="term" value="F:guanyl-nucleotide exchange factor activity"/>
    <property type="evidence" value="ECO:0007669"/>
    <property type="project" value="InterPro"/>
</dbReference>
<accession>A0A1G4IZ89</accession>
<name>A0A1G4IZ89_9SACH</name>
<dbReference type="InterPro" id="IPR016024">
    <property type="entry name" value="ARM-type_fold"/>
</dbReference>
<dbReference type="Proteomes" id="UP000190274">
    <property type="component" value="Chromosome C"/>
</dbReference>
<dbReference type="InterPro" id="IPR040144">
    <property type="entry name" value="RAP1GDS1"/>
</dbReference>
<dbReference type="EMBL" id="LT598459">
    <property type="protein sequence ID" value="SCU82598.1"/>
    <property type="molecule type" value="Genomic_DNA"/>
</dbReference>
<dbReference type="GO" id="GO:1903338">
    <property type="term" value="P:regulation of cell wall organization or biogenesis"/>
    <property type="evidence" value="ECO:0007669"/>
    <property type="project" value="EnsemblFungi"/>
</dbReference>
<proteinExistence type="predicted"/>
<reference evidence="2" key="1">
    <citation type="submission" date="2016-03" db="EMBL/GenBank/DDBJ databases">
        <authorList>
            <person name="Devillers H."/>
        </authorList>
    </citation>
    <scope>NUCLEOTIDE SEQUENCE [LARGE SCALE GENOMIC DNA]</scope>
</reference>
<dbReference type="AlphaFoldDB" id="A0A1G4IZ89"/>
<gene>
    <name evidence="1" type="ORF">LADA_0C06634G</name>
</gene>
<evidence type="ECO:0000313" key="1">
    <source>
        <dbReference type="EMBL" id="SCU82598.1"/>
    </source>
</evidence>
<dbReference type="SUPFAM" id="SSF48371">
    <property type="entry name" value="ARM repeat"/>
    <property type="match status" value="2"/>
</dbReference>
<dbReference type="GO" id="GO:0030010">
    <property type="term" value="P:establishment of cell polarity"/>
    <property type="evidence" value="ECO:0007669"/>
    <property type="project" value="EnsemblFungi"/>
</dbReference>
<dbReference type="OrthoDB" id="4059796at2759"/>